<name>A0ABV0ZRN0_9TELE</name>
<keyword evidence="2" id="KW-0472">Membrane</keyword>
<sequence length="100" mass="10853">MEAGKPRRSGNTATKTKHKSHHFYVLSVVFLANGGILGSTGTSHPDDPPHRPNLDTPSVKNRQPPPRLPSCDVCLGLEKLNHHSCLKECGGNDSCRRSDS</sequence>
<evidence type="ECO:0000256" key="2">
    <source>
        <dbReference type="SAM" id="Phobius"/>
    </source>
</evidence>
<comment type="caution">
    <text evidence="3">The sequence shown here is derived from an EMBL/GenBank/DDBJ whole genome shotgun (WGS) entry which is preliminary data.</text>
</comment>
<gene>
    <name evidence="3" type="ORF">AMECASPLE_029068</name>
</gene>
<accession>A0ABV0ZRN0</accession>
<feature type="region of interest" description="Disordered" evidence="1">
    <location>
        <begin position="36"/>
        <end position="66"/>
    </location>
</feature>
<evidence type="ECO:0000313" key="3">
    <source>
        <dbReference type="EMBL" id="MEQ2308524.1"/>
    </source>
</evidence>
<feature type="compositionally biased region" description="Basic and acidic residues" evidence="1">
    <location>
        <begin position="44"/>
        <end position="53"/>
    </location>
</feature>
<keyword evidence="4" id="KW-1185">Reference proteome</keyword>
<feature type="transmembrane region" description="Helical" evidence="2">
    <location>
        <begin position="21"/>
        <end position="41"/>
    </location>
</feature>
<dbReference type="Proteomes" id="UP001469553">
    <property type="component" value="Unassembled WGS sequence"/>
</dbReference>
<protein>
    <submittedName>
        <fullName evidence="3">Uncharacterized protein</fullName>
    </submittedName>
</protein>
<evidence type="ECO:0000256" key="1">
    <source>
        <dbReference type="SAM" id="MobiDB-lite"/>
    </source>
</evidence>
<reference evidence="3 4" key="1">
    <citation type="submission" date="2021-06" db="EMBL/GenBank/DDBJ databases">
        <authorList>
            <person name="Palmer J.M."/>
        </authorList>
    </citation>
    <scope>NUCLEOTIDE SEQUENCE [LARGE SCALE GENOMIC DNA]</scope>
    <source>
        <strain evidence="3 4">AS_MEX2019</strain>
        <tissue evidence="3">Muscle</tissue>
    </source>
</reference>
<keyword evidence="2" id="KW-1133">Transmembrane helix</keyword>
<keyword evidence="2" id="KW-0812">Transmembrane</keyword>
<proteinExistence type="predicted"/>
<evidence type="ECO:0000313" key="4">
    <source>
        <dbReference type="Proteomes" id="UP001469553"/>
    </source>
</evidence>
<dbReference type="EMBL" id="JAHRIP010069111">
    <property type="protein sequence ID" value="MEQ2308524.1"/>
    <property type="molecule type" value="Genomic_DNA"/>
</dbReference>
<organism evidence="3 4">
    <name type="scientific">Ameca splendens</name>
    <dbReference type="NCBI Taxonomy" id="208324"/>
    <lineage>
        <taxon>Eukaryota</taxon>
        <taxon>Metazoa</taxon>
        <taxon>Chordata</taxon>
        <taxon>Craniata</taxon>
        <taxon>Vertebrata</taxon>
        <taxon>Euteleostomi</taxon>
        <taxon>Actinopterygii</taxon>
        <taxon>Neopterygii</taxon>
        <taxon>Teleostei</taxon>
        <taxon>Neoteleostei</taxon>
        <taxon>Acanthomorphata</taxon>
        <taxon>Ovalentaria</taxon>
        <taxon>Atherinomorphae</taxon>
        <taxon>Cyprinodontiformes</taxon>
        <taxon>Goodeidae</taxon>
        <taxon>Ameca</taxon>
    </lineage>
</organism>